<feature type="domain" description="ABC3 transporter permease C-terminal" evidence="8">
    <location>
        <begin position="281"/>
        <end position="394"/>
    </location>
</feature>
<evidence type="ECO:0000313" key="11">
    <source>
        <dbReference type="Proteomes" id="UP000746471"/>
    </source>
</evidence>
<feature type="domain" description="MacB-like periplasmic core" evidence="9">
    <location>
        <begin position="21"/>
        <end position="242"/>
    </location>
</feature>
<organism evidence="10 11">
    <name type="scientific">Fusibacter paucivorans</name>
    <dbReference type="NCBI Taxonomy" id="76009"/>
    <lineage>
        <taxon>Bacteria</taxon>
        <taxon>Bacillati</taxon>
        <taxon>Bacillota</taxon>
        <taxon>Clostridia</taxon>
        <taxon>Eubacteriales</taxon>
        <taxon>Eubacteriales Family XII. Incertae Sedis</taxon>
        <taxon>Fusibacter</taxon>
    </lineage>
</organism>
<protein>
    <submittedName>
        <fullName evidence="10">ABC transporter permease</fullName>
    </submittedName>
</protein>
<accession>A0ABS5PT13</accession>
<reference evidence="10 11" key="1">
    <citation type="submission" date="2021-05" db="EMBL/GenBank/DDBJ databases">
        <title>Fusibacter ferrireducens sp. nov., an anaerobic, sulfur- and Fe-reducing bacterium isolated from the mangrove sediment.</title>
        <authorList>
            <person name="Qiu D."/>
        </authorList>
    </citation>
    <scope>NUCLEOTIDE SEQUENCE [LARGE SCALE GENOMIC DNA]</scope>
    <source>
        <strain evidence="10 11">DSM 12116</strain>
    </source>
</reference>
<evidence type="ECO:0000256" key="4">
    <source>
        <dbReference type="ARBA" id="ARBA00022989"/>
    </source>
</evidence>
<evidence type="ECO:0000256" key="5">
    <source>
        <dbReference type="ARBA" id="ARBA00023136"/>
    </source>
</evidence>
<evidence type="ECO:0000256" key="7">
    <source>
        <dbReference type="SAM" id="Phobius"/>
    </source>
</evidence>
<dbReference type="InterPro" id="IPR025857">
    <property type="entry name" value="MacB_PCD"/>
</dbReference>
<gene>
    <name evidence="10" type="ORF">KHM83_16535</name>
</gene>
<evidence type="ECO:0000256" key="3">
    <source>
        <dbReference type="ARBA" id="ARBA00022692"/>
    </source>
</evidence>
<keyword evidence="3 7" id="KW-0812">Transmembrane</keyword>
<evidence type="ECO:0000256" key="6">
    <source>
        <dbReference type="ARBA" id="ARBA00038076"/>
    </source>
</evidence>
<comment type="caution">
    <text evidence="10">The sequence shown here is derived from an EMBL/GenBank/DDBJ whole genome shotgun (WGS) entry which is preliminary data.</text>
</comment>
<keyword evidence="5 7" id="KW-0472">Membrane</keyword>
<proteinExistence type="inferred from homology"/>
<feature type="transmembrane region" description="Helical" evidence="7">
    <location>
        <begin position="277"/>
        <end position="302"/>
    </location>
</feature>
<dbReference type="InterPro" id="IPR050250">
    <property type="entry name" value="Macrolide_Exporter_MacB"/>
</dbReference>
<dbReference type="RefSeq" id="WP_213238157.1">
    <property type="nucleotide sequence ID" value="NZ_JAHBCL010000035.1"/>
</dbReference>
<evidence type="ECO:0000313" key="10">
    <source>
        <dbReference type="EMBL" id="MBS7528298.1"/>
    </source>
</evidence>
<dbReference type="EMBL" id="JAHBCL010000035">
    <property type="protein sequence ID" value="MBS7528298.1"/>
    <property type="molecule type" value="Genomic_DNA"/>
</dbReference>
<evidence type="ECO:0000256" key="1">
    <source>
        <dbReference type="ARBA" id="ARBA00004651"/>
    </source>
</evidence>
<dbReference type="Proteomes" id="UP000746471">
    <property type="component" value="Unassembled WGS sequence"/>
</dbReference>
<keyword evidence="4 7" id="KW-1133">Transmembrane helix</keyword>
<dbReference type="PANTHER" id="PTHR30572">
    <property type="entry name" value="MEMBRANE COMPONENT OF TRANSPORTER-RELATED"/>
    <property type="match status" value="1"/>
</dbReference>
<dbReference type="PANTHER" id="PTHR30572:SF4">
    <property type="entry name" value="ABC TRANSPORTER PERMEASE YTRF"/>
    <property type="match status" value="1"/>
</dbReference>
<evidence type="ECO:0000256" key="2">
    <source>
        <dbReference type="ARBA" id="ARBA00022475"/>
    </source>
</evidence>
<keyword evidence="2" id="KW-1003">Cell membrane</keyword>
<keyword evidence="11" id="KW-1185">Reference proteome</keyword>
<evidence type="ECO:0000259" key="9">
    <source>
        <dbReference type="Pfam" id="PF12704"/>
    </source>
</evidence>
<dbReference type="InterPro" id="IPR003838">
    <property type="entry name" value="ABC3_permease_C"/>
</dbReference>
<feature type="transmembrane region" description="Helical" evidence="7">
    <location>
        <begin position="364"/>
        <end position="384"/>
    </location>
</feature>
<comment type="subcellular location">
    <subcellularLocation>
        <location evidence="1">Cell membrane</location>
        <topology evidence="1">Multi-pass membrane protein</topology>
    </subcellularLocation>
</comment>
<dbReference type="Pfam" id="PF02687">
    <property type="entry name" value="FtsX"/>
    <property type="match status" value="1"/>
</dbReference>
<dbReference type="Pfam" id="PF12704">
    <property type="entry name" value="MacB_PCD"/>
    <property type="match status" value="1"/>
</dbReference>
<evidence type="ECO:0000259" key="8">
    <source>
        <dbReference type="Pfam" id="PF02687"/>
    </source>
</evidence>
<feature type="transmembrane region" description="Helical" evidence="7">
    <location>
        <begin position="21"/>
        <end position="42"/>
    </location>
</feature>
<sequence length="401" mass="42814">MSFLESLKIAVSSILSNKFRSFLTMLGLIIGISSVVTIFAIGNGSQSSIEDQLNSLGTNVVTLQRSRSATLTSSEQLTLEDIDSIKLRFKDDLVGVVPSISVSGTLMEDVDDTSITISAAVENITTIESLDLVAGREFYTQDVDNLKNNIIISSDLAESIYGSAANAVGNKIFITSQNNTLAYSVIGVYQSEETNTGFSAETGYVPYTTIQKNFNIRTSLSSIKIALKTDVDVSAFGDEVVNYISAKKDNLGEDKYTTYSMEEQIEMISSVLGSITLLISSIAAISLVVGGIGVMNIMLVSVTERTREIGIRKALGAKYSNILMQFLIESVVVSGLGGIIGTILGFIFSGIAGNIMDVAASVDIFAVLFATLFSSAIGIIFGVYPASKAAKLDPIEALRYE</sequence>
<name>A0ABS5PT13_9FIRM</name>
<comment type="similarity">
    <text evidence="6">Belongs to the ABC-4 integral membrane protein family.</text>
</comment>
<feature type="transmembrane region" description="Helical" evidence="7">
    <location>
        <begin position="323"/>
        <end position="352"/>
    </location>
</feature>